<dbReference type="CDD" id="cd06170">
    <property type="entry name" value="LuxR_C_like"/>
    <property type="match status" value="1"/>
</dbReference>
<dbReference type="GO" id="GO:0004016">
    <property type="term" value="F:adenylate cyclase activity"/>
    <property type="evidence" value="ECO:0007669"/>
    <property type="project" value="TreeGrafter"/>
</dbReference>
<dbReference type="InterPro" id="IPR036388">
    <property type="entry name" value="WH-like_DNA-bd_sf"/>
</dbReference>
<keyword evidence="5" id="KW-1185">Reference proteome</keyword>
<reference evidence="4 5" key="1">
    <citation type="submission" date="2015-10" db="EMBL/GenBank/DDBJ databases">
        <title>Draft genome sequence of Streptomyces curacoi DSM 40107, type strain for the species Streptomyces curacoi.</title>
        <authorList>
            <person name="Ruckert C."/>
            <person name="Winkler A."/>
            <person name="Kalinowski J."/>
            <person name="Kampfer P."/>
            <person name="Glaeser S."/>
        </authorList>
    </citation>
    <scope>NUCLEOTIDE SEQUENCE [LARGE SCALE GENOMIC DNA]</scope>
    <source>
        <strain evidence="4 5">DSM 40107</strain>
    </source>
</reference>
<dbReference type="GO" id="GO:0006355">
    <property type="term" value="P:regulation of DNA-templated transcription"/>
    <property type="evidence" value="ECO:0007669"/>
    <property type="project" value="InterPro"/>
</dbReference>
<keyword evidence="1" id="KW-0547">Nucleotide-binding</keyword>
<evidence type="ECO:0000256" key="2">
    <source>
        <dbReference type="ARBA" id="ARBA00022840"/>
    </source>
</evidence>
<gene>
    <name evidence="4" type="ORF">AQI70_13470</name>
</gene>
<dbReference type="GO" id="GO:0003677">
    <property type="term" value="F:DNA binding"/>
    <property type="evidence" value="ECO:0007669"/>
    <property type="project" value="InterPro"/>
</dbReference>
<keyword evidence="2" id="KW-0067">ATP-binding</keyword>
<dbReference type="SUPFAM" id="SSF52540">
    <property type="entry name" value="P-loop containing nucleoside triphosphate hydrolases"/>
    <property type="match status" value="1"/>
</dbReference>
<comment type="caution">
    <text evidence="4">The sequence shown here is derived from an EMBL/GenBank/DDBJ whole genome shotgun (WGS) entry which is preliminary data.</text>
</comment>
<evidence type="ECO:0000313" key="4">
    <source>
        <dbReference type="EMBL" id="KUM78468.1"/>
    </source>
</evidence>
<dbReference type="Gene3D" id="1.10.10.10">
    <property type="entry name" value="Winged helix-like DNA-binding domain superfamily/Winged helix DNA-binding domain"/>
    <property type="match status" value="1"/>
</dbReference>
<protein>
    <recommendedName>
        <fullName evidence="3">HTH luxR-type domain-containing protein</fullName>
    </recommendedName>
</protein>
<dbReference type="InterPro" id="IPR027417">
    <property type="entry name" value="P-loop_NTPase"/>
</dbReference>
<dbReference type="SUPFAM" id="SSF46894">
    <property type="entry name" value="C-terminal effector domain of the bipartite response regulators"/>
    <property type="match status" value="1"/>
</dbReference>
<evidence type="ECO:0000313" key="5">
    <source>
        <dbReference type="Proteomes" id="UP000054024"/>
    </source>
</evidence>
<dbReference type="InterPro" id="IPR000792">
    <property type="entry name" value="Tscrpt_reg_LuxR_C"/>
</dbReference>
<evidence type="ECO:0000256" key="1">
    <source>
        <dbReference type="ARBA" id="ARBA00022741"/>
    </source>
</evidence>
<accession>A0A124H4M5</accession>
<dbReference type="InterPro" id="IPR041664">
    <property type="entry name" value="AAA_16"/>
</dbReference>
<evidence type="ECO:0000259" key="3">
    <source>
        <dbReference type="PROSITE" id="PS50043"/>
    </source>
</evidence>
<organism evidence="4 5">
    <name type="scientific">Streptomyces curacoi</name>
    <dbReference type="NCBI Taxonomy" id="146536"/>
    <lineage>
        <taxon>Bacteria</taxon>
        <taxon>Bacillati</taxon>
        <taxon>Actinomycetota</taxon>
        <taxon>Actinomycetes</taxon>
        <taxon>Kitasatosporales</taxon>
        <taxon>Streptomycetaceae</taxon>
        <taxon>Streptomyces</taxon>
    </lineage>
</organism>
<dbReference type="Pfam" id="PF13191">
    <property type="entry name" value="AAA_16"/>
    <property type="match status" value="1"/>
</dbReference>
<name>A0A124H4M5_9ACTN</name>
<dbReference type="PRINTS" id="PR00038">
    <property type="entry name" value="HTHLUXR"/>
</dbReference>
<feature type="domain" description="HTH luxR-type" evidence="3">
    <location>
        <begin position="913"/>
        <end position="977"/>
    </location>
</feature>
<dbReference type="SMART" id="SM00421">
    <property type="entry name" value="HTH_LUXR"/>
    <property type="match status" value="1"/>
</dbReference>
<dbReference type="PANTHER" id="PTHR16305:SF35">
    <property type="entry name" value="TRANSCRIPTIONAL ACTIVATOR DOMAIN"/>
    <property type="match status" value="1"/>
</dbReference>
<proteinExistence type="predicted"/>
<dbReference type="OrthoDB" id="5476461at2"/>
<dbReference type="RefSeq" id="WP_062148144.1">
    <property type="nucleotide sequence ID" value="NZ_KQ947986.1"/>
</dbReference>
<dbReference type="EMBL" id="LMWJ01000007">
    <property type="protein sequence ID" value="KUM78468.1"/>
    <property type="molecule type" value="Genomic_DNA"/>
</dbReference>
<dbReference type="PANTHER" id="PTHR16305">
    <property type="entry name" value="TESTICULAR SOLUBLE ADENYLYL CYCLASE"/>
    <property type="match status" value="1"/>
</dbReference>
<dbReference type="Proteomes" id="UP000054024">
    <property type="component" value="Unassembled WGS sequence"/>
</dbReference>
<sequence length="988" mass="107637">MTTRRPINAGDGRAGDRRMVSIDVGQVRSSGFALVGRGRELDALVAALTDLPAVVLLEGEAGAGKSRLIREAGALLSVKGGPRVATGLCHPLREPLPFGPVLQALGAAVRWLPANTTLPSQAIPLVLLLPGLEQFMGDYRPSEDGSFHRARLALAVRTVLEAVPGDIVLVIEDMHWADDATRELLFLIARDPPENVGLVFTYRPQDLPRAQPLLGKAYRRPLGVSGTDIALTPLTEADIAQLVEGVVGPVFSQRLPRALHRRSGGLPLVVEEDLLTLCERHAQPGPHPVEQDLAALAASPAPRSLQEAVHERLAGLPAAAIRVVEAAAVLGLPAEEEVLARIAEVDEEESASAVTDALRVSLLHEAEPGAYAFRHVLAQQAIYDQLPGPRRRALHKRAHRVLREQAHPPLVHLAHHSKALGATETWLREAEEAAREAAAVGDDGVATQLFTAILKEPKADPGLRSRTVLALAEIAHKATDYLASLELLRRFIEDPALDTESRGRVRLRLSGILMNHAGDPRGIDELRTAVQELEPWPHLRIHAMVPLIIDERTQTPREIDQWIERAEHITRGTDDEVVQATLEGARLLLLSRRGDPSVYERLEAMDGHSPDPEVRRQRWVALYNVAVHAIHRGEDARGEALMKELVRHTENGVNPSLECYARCQLLQLAWHRGQWEGLEDRFKRLEAAFPNICAVEVVQALVLGSLACSRGQWTAAMEHLTTAVTAAERNSEVAQSLRAAAALTELQLARDETQAAWKTAEPAVGLLRHAATWPRTLGLLSAAVEAALACGLNEEAERLTGEAEDNRHDRVAPAADAELLTSQGLVLRERAPDLAVERFLASRDAYQLIRRPYPAARAVELAALATAASQPDTSRAFLRQACDTYSTLGATFDLARCERTLRRYGPARSSRGRRGYGDALSPREMDVATLLAAQATNRDIAHALCLSVRTVEHHVSRTLQKLRVSQREAVAAALAAYKENNPAGSGRT</sequence>
<dbReference type="AlphaFoldDB" id="A0A124H4M5"/>
<dbReference type="Pfam" id="PF00196">
    <property type="entry name" value="GerE"/>
    <property type="match status" value="1"/>
</dbReference>
<dbReference type="PROSITE" id="PS50043">
    <property type="entry name" value="HTH_LUXR_2"/>
    <property type="match status" value="1"/>
</dbReference>
<dbReference type="GO" id="GO:0005524">
    <property type="term" value="F:ATP binding"/>
    <property type="evidence" value="ECO:0007669"/>
    <property type="project" value="UniProtKB-KW"/>
</dbReference>
<dbReference type="GO" id="GO:0005737">
    <property type="term" value="C:cytoplasm"/>
    <property type="evidence" value="ECO:0007669"/>
    <property type="project" value="TreeGrafter"/>
</dbReference>
<dbReference type="InterPro" id="IPR016032">
    <property type="entry name" value="Sig_transdc_resp-reg_C-effctor"/>
</dbReference>
<dbReference type="STRING" id="146536.AQI70_13470"/>